<comment type="caution">
    <text evidence="4">The sequence shown here is derived from an EMBL/GenBank/DDBJ whole genome shotgun (WGS) entry which is preliminary data.</text>
</comment>
<feature type="domain" description="Gamma-glutamylcyclotransferase AIG2-like" evidence="3">
    <location>
        <begin position="5"/>
        <end position="119"/>
    </location>
</feature>
<dbReference type="CDD" id="cd06661">
    <property type="entry name" value="GGCT_like"/>
    <property type="match status" value="1"/>
</dbReference>
<evidence type="ECO:0000259" key="3">
    <source>
        <dbReference type="Pfam" id="PF06094"/>
    </source>
</evidence>
<dbReference type="InterPro" id="IPR009288">
    <property type="entry name" value="AIG2-like_dom"/>
</dbReference>
<dbReference type="Proteomes" id="UP000717752">
    <property type="component" value="Unassembled WGS sequence"/>
</dbReference>
<dbReference type="SUPFAM" id="SSF110857">
    <property type="entry name" value="Gamma-glutamyl cyclotransferase-like"/>
    <property type="match status" value="1"/>
</dbReference>
<dbReference type="InterPro" id="IPR039126">
    <property type="entry name" value="GGACT"/>
</dbReference>
<evidence type="ECO:0000313" key="4">
    <source>
        <dbReference type="EMBL" id="MBW9052677.1"/>
    </source>
</evidence>
<dbReference type="Gene3D" id="3.10.490.10">
    <property type="entry name" value="Gamma-glutamyl cyclotransferase-like"/>
    <property type="match status" value="1"/>
</dbReference>
<protein>
    <recommendedName>
        <fullName evidence="2">Gamma-glutamylcyclotransferase family protein</fullName>
    </recommendedName>
</protein>
<gene>
    <name evidence="4" type="ORF">JNB85_09660</name>
</gene>
<comment type="similarity">
    <text evidence="1 2">Belongs to the gamma-glutamylcyclotransferase family.</text>
</comment>
<evidence type="ECO:0000313" key="5">
    <source>
        <dbReference type="Proteomes" id="UP000717752"/>
    </source>
</evidence>
<keyword evidence="5" id="KW-1185">Reference proteome</keyword>
<evidence type="ECO:0000256" key="1">
    <source>
        <dbReference type="ARBA" id="ARBA00008861"/>
    </source>
</evidence>
<organism evidence="4 5">
    <name type="scientific">Rhizobium mesosinicum</name>
    <dbReference type="NCBI Taxonomy" id="335017"/>
    <lineage>
        <taxon>Bacteria</taxon>
        <taxon>Pseudomonadati</taxon>
        <taxon>Pseudomonadota</taxon>
        <taxon>Alphaproteobacteria</taxon>
        <taxon>Hyphomicrobiales</taxon>
        <taxon>Rhizobiaceae</taxon>
        <taxon>Rhizobium/Agrobacterium group</taxon>
        <taxon>Rhizobium</taxon>
    </lineage>
</organism>
<dbReference type="EMBL" id="JAEUAK010000003">
    <property type="protein sequence ID" value="MBW9052677.1"/>
    <property type="molecule type" value="Genomic_DNA"/>
</dbReference>
<accession>A0ABS7GSM4</accession>
<dbReference type="Pfam" id="PF06094">
    <property type="entry name" value="GGACT"/>
    <property type="match status" value="1"/>
</dbReference>
<dbReference type="InterPro" id="IPR013024">
    <property type="entry name" value="GGCT-like"/>
</dbReference>
<dbReference type="PANTHER" id="PTHR12510">
    <property type="entry name" value="TROPONIN C-AKIN-1 PROTEIN"/>
    <property type="match status" value="1"/>
</dbReference>
<sequence length="141" mass="16167">MTRNVFVFGTLKRGFPLHEQGLSCNSFRGIFRTRDRYPMLIAGPWFAPMMFNEPGVGYRVIGELYEADQDTIAKLDRLESIGKPGNLRVAIEVEPVVGGPAWSALVYMKSRQLADPIHSGYLQIYEDRRFIPFDRRDGHRC</sequence>
<reference evidence="4 5" key="1">
    <citation type="journal article" date="2021" name="MBio">
        <title>Poor Competitiveness of Bradyrhizobium in Pigeon Pea Root Colonization in Indian Soils.</title>
        <authorList>
            <person name="Chalasani D."/>
            <person name="Basu A."/>
            <person name="Pullabhotla S.V.S.R.N."/>
            <person name="Jorrin B."/>
            <person name="Neal A.L."/>
            <person name="Poole P.S."/>
            <person name="Podile A.R."/>
            <person name="Tkacz A."/>
        </authorList>
    </citation>
    <scope>NUCLEOTIDE SEQUENCE [LARGE SCALE GENOMIC DNA]</scope>
    <source>
        <strain evidence="4 5">HU56</strain>
    </source>
</reference>
<dbReference type="RefSeq" id="WP_220334103.1">
    <property type="nucleotide sequence ID" value="NZ_JAEUAK010000003.1"/>
</dbReference>
<evidence type="ECO:0000256" key="2">
    <source>
        <dbReference type="RuleBase" id="RU367036"/>
    </source>
</evidence>
<proteinExistence type="inferred from homology"/>
<name>A0ABS7GSM4_9HYPH</name>
<dbReference type="InterPro" id="IPR036568">
    <property type="entry name" value="GGCT-like_sf"/>
</dbReference>
<dbReference type="PANTHER" id="PTHR12510:SF4">
    <property type="entry name" value="GAMMA-GLUTAMYLAMINECYCLOTRANSFERASE"/>
    <property type="match status" value="1"/>
</dbReference>